<gene>
    <name evidence="7" type="ORF">ACFQ1E_07575</name>
</gene>
<feature type="domain" description="Yip1" evidence="6">
    <location>
        <begin position="8"/>
        <end position="173"/>
    </location>
</feature>
<name>A0ABW3H406_9SPHN</name>
<evidence type="ECO:0000256" key="2">
    <source>
        <dbReference type="ARBA" id="ARBA00022692"/>
    </source>
</evidence>
<dbReference type="InterPro" id="IPR006977">
    <property type="entry name" value="Yip1_dom"/>
</dbReference>
<evidence type="ECO:0000313" key="8">
    <source>
        <dbReference type="Proteomes" id="UP001596977"/>
    </source>
</evidence>
<keyword evidence="2 5" id="KW-0812">Transmembrane</keyword>
<dbReference type="Proteomes" id="UP001596977">
    <property type="component" value="Unassembled WGS sequence"/>
</dbReference>
<protein>
    <submittedName>
        <fullName evidence="7">Yip1 family protein</fullName>
    </submittedName>
</protein>
<evidence type="ECO:0000256" key="5">
    <source>
        <dbReference type="SAM" id="Phobius"/>
    </source>
</evidence>
<keyword evidence="4 5" id="KW-0472">Membrane</keyword>
<evidence type="ECO:0000259" key="6">
    <source>
        <dbReference type="Pfam" id="PF04893"/>
    </source>
</evidence>
<reference evidence="8" key="1">
    <citation type="journal article" date="2019" name="Int. J. Syst. Evol. Microbiol.">
        <title>The Global Catalogue of Microorganisms (GCM) 10K type strain sequencing project: providing services to taxonomists for standard genome sequencing and annotation.</title>
        <authorList>
            <consortium name="The Broad Institute Genomics Platform"/>
            <consortium name="The Broad Institute Genome Sequencing Center for Infectious Disease"/>
            <person name="Wu L."/>
            <person name="Ma J."/>
        </authorList>
    </citation>
    <scope>NUCLEOTIDE SEQUENCE [LARGE SCALE GENOMIC DNA]</scope>
    <source>
        <strain evidence="8">CCUG 62982</strain>
    </source>
</reference>
<feature type="transmembrane region" description="Helical" evidence="5">
    <location>
        <begin position="122"/>
        <end position="146"/>
    </location>
</feature>
<evidence type="ECO:0000256" key="4">
    <source>
        <dbReference type="ARBA" id="ARBA00023136"/>
    </source>
</evidence>
<feature type="transmembrane region" description="Helical" evidence="5">
    <location>
        <begin position="66"/>
        <end position="90"/>
    </location>
</feature>
<organism evidence="7 8">
    <name type="scientific">Sphingomonas canadensis</name>
    <dbReference type="NCBI Taxonomy" id="1219257"/>
    <lineage>
        <taxon>Bacteria</taxon>
        <taxon>Pseudomonadati</taxon>
        <taxon>Pseudomonadota</taxon>
        <taxon>Alphaproteobacteria</taxon>
        <taxon>Sphingomonadales</taxon>
        <taxon>Sphingomonadaceae</taxon>
        <taxon>Sphingomonas</taxon>
    </lineage>
</organism>
<evidence type="ECO:0000256" key="3">
    <source>
        <dbReference type="ARBA" id="ARBA00022989"/>
    </source>
</evidence>
<keyword evidence="8" id="KW-1185">Reference proteome</keyword>
<dbReference type="RefSeq" id="WP_264943564.1">
    <property type="nucleotide sequence ID" value="NZ_JAPDRA010000003.1"/>
</dbReference>
<dbReference type="Pfam" id="PF04893">
    <property type="entry name" value="Yip1"/>
    <property type="match status" value="1"/>
</dbReference>
<sequence length="199" mass="21250">MIERIRNLIANPREEWGRIDAEPMRVRGIVTGWVLPLAAIGPVASTIALIAFGLPSFGEVVRPSAVYLVAGAVLGYALAVAGIYLLSMVIDMLAPGFGGQREPVQAMKVAAYSATASWLSQIFLIVPLLNVLVVVGLYSIFLLWTGLPRLMRANREQAAAYTVVVLVAAVVIQILISTISNSVLDRIGPPAPPLLLPAR</sequence>
<feature type="transmembrane region" description="Helical" evidence="5">
    <location>
        <begin position="33"/>
        <end position="54"/>
    </location>
</feature>
<dbReference type="EMBL" id="JBHTJG010000003">
    <property type="protein sequence ID" value="MFD0946190.1"/>
    <property type="molecule type" value="Genomic_DNA"/>
</dbReference>
<comment type="subcellular location">
    <subcellularLocation>
        <location evidence="1">Membrane</location>
        <topology evidence="1">Multi-pass membrane protein</topology>
    </subcellularLocation>
</comment>
<evidence type="ECO:0000313" key="7">
    <source>
        <dbReference type="EMBL" id="MFD0946190.1"/>
    </source>
</evidence>
<proteinExistence type="predicted"/>
<keyword evidence="3 5" id="KW-1133">Transmembrane helix</keyword>
<evidence type="ECO:0000256" key="1">
    <source>
        <dbReference type="ARBA" id="ARBA00004141"/>
    </source>
</evidence>
<accession>A0ABW3H406</accession>
<feature type="transmembrane region" description="Helical" evidence="5">
    <location>
        <begin position="158"/>
        <end position="176"/>
    </location>
</feature>
<comment type="caution">
    <text evidence="7">The sequence shown here is derived from an EMBL/GenBank/DDBJ whole genome shotgun (WGS) entry which is preliminary data.</text>
</comment>